<evidence type="ECO:0000256" key="3">
    <source>
        <dbReference type="ARBA" id="ARBA00022989"/>
    </source>
</evidence>
<name>A0A8H7A9X9_9EURO</name>
<dbReference type="Pfam" id="PF04116">
    <property type="entry name" value="FA_hydroxylase"/>
    <property type="match status" value="1"/>
</dbReference>
<protein>
    <recommendedName>
        <fullName evidence="7">Fatty acid hydroxylase domain-containing protein</fullName>
    </recommendedName>
</protein>
<comment type="caution">
    <text evidence="8">The sequence shown here is derived from an EMBL/GenBank/DDBJ whole genome shotgun (WGS) entry which is preliminary data.</text>
</comment>
<evidence type="ECO:0000256" key="4">
    <source>
        <dbReference type="ARBA" id="ARBA00023136"/>
    </source>
</evidence>
<accession>A0A8H7A9X9</accession>
<sequence length="468" mass="53187">MMPNATSGDHLPCLPSYSLTPLPSIVPGISDQLLALLLPIAAYWIVSTGFHILDVYDIWSQYRLHTPAEVLKRNHVTRGEVVKDVVLQQTIQTVFGLAIGMLDPVEMTGKQFYDIATWARRIRVLQSYIPKVLALFGVDAIELGKNLMSTHPTAAGLFLGGRYPHLVQDVISADGQKVRMPAFGSGEMWAAQLIYWVLIPALQFGVAIFIVDTWQYFLHRAMHMNKWLYTTWHSRHHRLYVPYAYGALYNHPMEGFILDTLGTGIAYLVTGMTTRQGMWFFTCSTIKTVDDHCGYAFPWDPLQHITSNNAAYHDVHHQSWGIKTNFSQPFFTFWDRILGTAWSGGDVSARYERARIAAQKKMYEQSKGKESSIVNSAALDRRRALHQATVSQQQVLEDEAHGGQRVIEEEQLEEQLEEREMRQKLRRSSRRKTGSFDPKSDGLWNLTGRMTNGLHGRSTAILHTDGRH</sequence>
<dbReference type="OrthoDB" id="408954at2759"/>
<dbReference type="PANTHER" id="PTHR11863">
    <property type="entry name" value="STEROL DESATURASE"/>
    <property type="match status" value="1"/>
</dbReference>
<dbReference type="EMBL" id="JAACFV010000186">
    <property type="protein sequence ID" value="KAF7503286.1"/>
    <property type="molecule type" value="Genomic_DNA"/>
</dbReference>
<gene>
    <name evidence="8" type="ORF">GJ744_004008</name>
</gene>
<organism evidence="8 9">
    <name type="scientific">Endocarpon pusillum</name>
    <dbReference type="NCBI Taxonomy" id="364733"/>
    <lineage>
        <taxon>Eukaryota</taxon>
        <taxon>Fungi</taxon>
        <taxon>Dikarya</taxon>
        <taxon>Ascomycota</taxon>
        <taxon>Pezizomycotina</taxon>
        <taxon>Eurotiomycetes</taxon>
        <taxon>Chaetothyriomycetidae</taxon>
        <taxon>Verrucariales</taxon>
        <taxon>Verrucariaceae</taxon>
        <taxon>Endocarpon</taxon>
    </lineage>
</organism>
<dbReference type="GO" id="GO:0008610">
    <property type="term" value="P:lipid biosynthetic process"/>
    <property type="evidence" value="ECO:0007669"/>
    <property type="project" value="InterPro"/>
</dbReference>
<dbReference type="InterPro" id="IPR050307">
    <property type="entry name" value="Sterol_Desaturase_Related"/>
</dbReference>
<evidence type="ECO:0000313" key="9">
    <source>
        <dbReference type="Proteomes" id="UP000606974"/>
    </source>
</evidence>
<evidence type="ECO:0000313" key="8">
    <source>
        <dbReference type="EMBL" id="KAF7503286.1"/>
    </source>
</evidence>
<keyword evidence="4 6" id="KW-0472">Membrane</keyword>
<evidence type="ECO:0000256" key="5">
    <source>
        <dbReference type="SAM" id="MobiDB-lite"/>
    </source>
</evidence>
<dbReference type="InterPro" id="IPR006694">
    <property type="entry name" value="Fatty_acid_hydroxylase"/>
</dbReference>
<feature type="compositionally biased region" description="Basic residues" evidence="5">
    <location>
        <begin position="424"/>
        <end position="433"/>
    </location>
</feature>
<dbReference type="GO" id="GO:0005506">
    <property type="term" value="F:iron ion binding"/>
    <property type="evidence" value="ECO:0007669"/>
    <property type="project" value="InterPro"/>
</dbReference>
<feature type="region of interest" description="Disordered" evidence="5">
    <location>
        <begin position="420"/>
        <end position="444"/>
    </location>
</feature>
<evidence type="ECO:0000256" key="2">
    <source>
        <dbReference type="ARBA" id="ARBA00022692"/>
    </source>
</evidence>
<keyword evidence="2 6" id="KW-0812">Transmembrane</keyword>
<keyword evidence="3 6" id="KW-1133">Transmembrane helix</keyword>
<keyword evidence="9" id="KW-1185">Reference proteome</keyword>
<dbReference type="Proteomes" id="UP000606974">
    <property type="component" value="Unassembled WGS sequence"/>
</dbReference>
<evidence type="ECO:0000256" key="6">
    <source>
        <dbReference type="SAM" id="Phobius"/>
    </source>
</evidence>
<proteinExistence type="predicted"/>
<comment type="subcellular location">
    <subcellularLocation>
        <location evidence="1">Membrane</location>
    </subcellularLocation>
</comment>
<feature type="transmembrane region" description="Helical" evidence="6">
    <location>
        <begin position="33"/>
        <end position="53"/>
    </location>
</feature>
<feature type="domain" description="Fatty acid hydroxylase" evidence="7">
    <location>
        <begin position="206"/>
        <end position="340"/>
    </location>
</feature>
<evidence type="ECO:0000256" key="1">
    <source>
        <dbReference type="ARBA" id="ARBA00004370"/>
    </source>
</evidence>
<evidence type="ECO:0000259" key="7">
    <source>
        <dbReference type="Pfam" id="PF04116"/>
    </source>
</evidence>
<reference evidence="8" key="1">
    <citation type="submission" date="2020-02" db="EMBL/GenBank/DDBJ databases">
        <authorList>
            <person name="Palmer J.M."/>
        </authorList>
    </citation>
    <scope>NUCLEOTIDE SEQUENCE</scope>
    <source>
        <strain evidence="8">EPUS1.4</strain>
        <tissue evidence="8">Thallus</tissue>
    </source>
</reference>
<dbReference type="AlphaFoldDB" id="A0A8H7A9X9"/>
<feature type="transmembrane region" description="Helical" evidence="6">
    <location>
        <begin position="193"/>
        <end position="218"/>
    </location>
</feature>
<dbReference type="GO" id="GO:0016020">
    <property type="term" value="C:membrane"/>
    <property type="evidence" value="ECO:0007669"/>
    <property type="project" value="UniProtKB-SubCell"/>
</dbReference>
<dbReference type="GO" id="GO:0016491">
    <property type="term" value="F:oxidoreductase activity"/>
    <property type="evidence" value="ECO:0007669"/>
    <property type="project" value="InterPro"/>
</dbReference>